<dbReference type="InterPro" id="IPR002104">
    <property type="entry name" value="Integrase_catalytic"/>
</dbReference>
<dbReference type="Gene3D" id="1.10.150.130">
    <property type="match status" value="1"/>
</dbReference>
<feature type="domain" description="Core-binding (CB)" evidence="8">
    <location>
        <begin position="8"/>
        <end position="97"/>
    </location>
</feature>
<keyword evidence="5" id="KW-0233">DNA recombination</keyword>
<keyword evidence="3" id="KW-0229">DNA integration</keyword>
<dbReference type="Pfam" id="PF02899">
    <property type="entry name" value="Phage_int_SAM_1"/>
    <property type="match status" value="1"/>
</dbReference>
<dbReference type="PROSITE" id="PS51898">
    <property type="entry name" value="TYR_RECOMBINASE"/>
    <property type="match status" value="1"/>
</dbReference>
<dbReference type="InterPro" id="IPR013762">
    <property type="entry name" value="Integrase-like_cat_sf"/>
</dbReference>
<evidence type="ECO:0000313" key="9">
    <source>
        <dbReference type="EMBL" id="QUH31587.1"/>
    </source>
</evidence>
<name>A0A8J8MES4_9FIRM</name>
<dbReference type="EMBL" id="CP058561">
    <property type="protein sequence ID" value="QUH31587.1"/>
    <property type="molecule type" value="Genomic_DNA"/>
</dbReference>
<dbReference type="Pfam" id="PF00589">
    <property type="entry name" value="Phage_integrase"/>
    <property type="match status" value="1"/>
</dbReference>
<proteinExistence type="inferred from homology"/>
<evidence type="ECO:0000256" key="3">
    <source>
        <dbReference type="ARBA" id="ARBA00022908"/>
    </source>
</evidence>
<sequence>MNLEPNIIDMTMIIEKYLNHLKINRLSNATIKNYKVTLNQFMNFIIESRGTQYIEEDNVKNIIDSFLEELDRDEYNYKTRSINAKRNTLTGLFKFANEEELIHISVTHKLKSLKVDATREKPVLSKDEINKILKYLENEVSIETRKEYDILEDKYNNIYYKIRNRFLFNLFLYTGLRISETAKVMWDDINLESKLLTVTGKGNKTRWIPLNSKLMFEYFKYKTAIERLEKAVIRENVKLNRLIYKSVYLFPSLYKIDDDMPMSTRRITIIIKDLLDKAEINTKRNDSKKITPHSFRHTFATYLLDSGVPVRIVSDILGHSRTSTTFDNYIQIINKNRMFDEIEKLEY</sequence>
<evidence type="ECO:0000256" key="2">
    <source>
        <dbReference type="ARBA" id="ARBA00008857"/>
    </source>
</evidence>
<dbReference type="GO" id="GO:0003677">
    <property type="term" value="F:DNA binding"/>
    <property type="evidence" value="ECO:0007669"/>
    <property type="project" value="UniProtKB-UniRule"/>
</dbReference>
<dbReference type="PANTHER" id="PTHR30349:SF41">
    <property type="entry name" value="INTEGRASE_RECOMBINASE PROTEIN MJ0367-RELATED"/>
    <property type="match status" value="1"/>
</dbReference>
<reference evidence="9 10" key="1">
    <citation type="submission" date="2020-07" db="EMBL/GenBank/DDBJ databases">
        <title>Vallitalea guaymasensis genome.</title>
        <authorList>
            <person name="Postec A."/>
        </authorList>
    </citation>
    <scope>NUCLEOTIDE SEQUENCE [LARGE SCALE GENOMIC DNA]</scope>
    <source>
        <strain evidence="9 10">Ra1766G1</strain>
    </source>
</reference>
<dbReference type="KEGG" id="vgu:HYG85_22720"/>
<dbReference type="Proteomes" id="UP000677305">
    <property type="component" value="Chromosome"/>
</dbReference>
<dbReference type="RefSeq" id="WP_212691560.1">
    <property type="nucleotide sequence ID" value="NZ_CAJXUH010000007.1"/>
</dbReference>
<evidence type="ECO:0000256" key="6">
    <source>
        <dbReference type="PROSITE-ProRule" id="PRU01248"/>
    </source>
</evidence>
<dbReference type="InterPro" id="IPR010998">
    <property type="entry name" value="Integrase_recombinase_N"/>
</dbReference>
<dbReference type="InterPro" id="IPR044068">
    <property type="entry name" value="CB"/>
</dbReference>
<comment type="similarity">
    <text evidence="2">Belongs to the 'phage' integrase family.</text>
</comment>
<organism evidence="9 10">
    <name type="scientific">Vallitalea guaymasensis</name>
    <dbReference type="NCBI Taxonomy" id="1185412"/>
    <lineage>
        <taxon>Bacteria</taxon>
        <taxon>Bacillati</taxon>
        <taxon>Bacillota</taxon>
        <taxon>Clostridia</taxon>
        <taxon>Lachnospirales</taxon>
        <taxon>Vallitaleaceae</taxon>
        <taxon>Vallitalea</taxon>
    </lineage>
</organism>
<gene>
    <name evidence="9" type="ORF">HYG85_22720</name>
</gene>
<evidence type="ECO:0000313" key="10">
    <source>
        <dbReference type="Proteomes" id="UP000677305"/>
    </source>
</evidence>
<dbReference type="SUPFAM" id="SSF56349">
    <property type="entry name" value="DNA breaking-rejoining enzymes"/>
    <property type="match status" value="1"/>
</dbReference>
<comment type="function">
    <text evidence="1">Site-specific tyrosine recombinase, which acts by catalyzing the cutting and rejoining of the recombining DNA molecules.</text>
</comment>
<dbReference type="InterPro" id="IPR050090">
    <property type="entry name" value="Tyrosine_recombinase_XerCD"/>
</dbReference>
<evidence type="ECO:0000256" key="5">
    <source>
        <dbReference type="ARBA" id="ARBA00023172"/>
    </source>
</evidence>
<protein>
    <submittedName>
        <fullName evidence="9">Tyrosine-type recombinase/integrase</fullName>
    </submittedName>
</protein>
<dbReference type="PROSITE" id="PS51900">
    <property type="entry name" value="CB"/>
    <property type="match status" value="1"/>
</dbReference>
<dbReference type="GO" id="GO:0015074">
    <property type="term" value="P:DNA integration"/>
    <property type="evidence" value="ECO:0007669"/>
    <property type="project" value="UniProtKB-KW"/>
</dbReference>
<keyword evidence="4 6" id="KW-0238">DNA-binding</keyword>
<dbReference type="Gene3D" id="1.10.443.10">
    <property type="entry name" value="Intergrase catalytic core"/>
    <property type="match status" value="1"/>
</dbReference>
<keyword evidence="10" id="KW-1185">Reference proteome</keyword>
<dbReference type="PANTHER" id="PTHR30349">
    <property type="entry name" value="PHAGE INTEGRASE-RELATED"/>
    <property type="match status" value="1"/>
</dbReference>
<dbReference type="InterPro" id="IPR011010">
    <property type="entry name" value="DNA_brk_join_enz"/>
</dbReference>
<feature type="domain" description="Tyr recombinase" evidence="7">
    <location>
        <begin position="119"/>
        <end position="343"/>
    </location>
</feature>
<evidence type="ECO:0000256" key="1">
    <source>
        <dbReference type="ARBA" id="ARBA00003283"/>
    </source>
</evidence>
<evidence type="ECO:0000259" key="8">
    <source>
        <dbReference type="PROSITE" id="PS51900"/>
    </source>
</evidence>
<dbReference type="GO" id="GO:0006310">
    <property type="term" value="P:DNA recombination"/>
    <property type="evidence" value="ECO:0007669"/>
    <property type="project" value="UniProtKB-KW"/>
</dbReference>
<evidence type="ECO:0000256" key="4">
    <source>
        <dbReference type="ARBA" id="ARBA00023125"/>
    </source>
</evidence>
<dbReference type="InterPro" id="IPR004107">
    <property type="entry name" value="Integrase_SAM-like_N"/>
</dbReference>
<accession>A0A8J8MES4</accession>
<evidence type="ECO:0000259" key="7">
    <source>
        <dbReference type="PROSITE" id="PS51898"/>
    </source>
</evidence>
<dbReference type="AlphaFoldDB" id="A0A8J8MES4"/>